<comment type="caution">
    <text evidence="2">The sequence shown here is derived from an EMBL/GenBank/DDBJ whole genome shotgun (WGS) entry which is preliminary data.</text>
</comment>
<proteinExistence type="predicted"/>
<dbReference type="RefSeq" id="WP_107822668.1">
    <property type="nucleotide sequence ID" value="NZ_OY782574.1"/>
</dbReference>
<reference evidence="2 3" key="1">
    <citation type="submission" date="2018-04" db="EMBL/GenBank/DDBJ databases">
        <title>Genomic Encyclopedia of Archaeal and Bacterial Type Strains, Phase II (KMG-II): from individual species to whole genera.</title>
        <authorList>
            <person name="Goeker M."/>
        </authorList>
    </citation>
    <scope>NUCLEOTIDE SEQUENCE [LARGE SCALE GENOMIC DNA]</scope>
    <source>
        <strain evidence="2 3">DSM 28823</strain>
    </source>
</reference>
<dbReference type="SUPFAM" id="SSF101898">
    <property type="entry name" value="NHL repeat"/>
    <property type="match status" value="1"/>
</dbReference>
<keyword evidence="1" id="KW-1133">Transmembrane helix</keyword>
<dbReference type="InterPro" id="IPR011042">
    <property type="entry name" value="6-blade_b-propeller_TolB-like"/>
</dbReference>
<evidence type="ECO:0000313" key="2">
    <source>
        <dbReference type="EMBL" id="PTN08227.1"/>
    </source>
</evidence>
<feature type="transmembrane region" description="Helical" evidence="1">
    <location>
        <begin position="15"/>
        <end position="37"/>
    </location>
</feature>
<sequence length="342" mass="37151">MKPDKKNQKISRKEFLQIGGSVIAGGTILGLSGVTLWKNYKHKTNPISQSVAGLESVSEEFRSPYKLVSSFSIPDKLDSFELLGDRIVVSTANKVFIYSATGTLEHQFEIGQNLRDMAVANNEIYLLFPSRFEVYNAQGDLVRNWEAGNENADYCSMAVGGNAVFATDAANKNMCKYTTDGKLDRIVQSPNRFIIPSYSFGITYADGLVYCSNPGRHQVEKYTADGEYLGAFGQAGGAVGNFGGCCNPVHLSYTSTGEIITSEKGNPRISCYSKDGKFQNQLLDSKTLGGGHIAYRVKVAGDKLFVAGKNLVSTFQYDKSMAAKTACSTCGIDCPLREGTLI</sequence>
<evidence type="ECO:0000256" key="1">
    <source>
        <dbReference type="SAM" id="Phobius"/>
    </source>
</evidence>
<evidence type="ECO:0000313" key="3">
    <source>
        <dbReference type="Proteomes" id="UP000243525"/>
    </source>
</evidence>
<keyword evidence="1" id="KW-0472">Membrane</keyword>
<organism evidence="2 3">
    <name type="scientific">Mangrovibacterium marinum</name>
    <dbReference type="NCBI Taxonomy" id="1639118"/>
    <lineage>
        <taxon>Bacteria</taxon>
        <taxon>Pseudomonadati</taxon>
        <taxon>Bacteroidota</taxon>
        <taxon>Bacteroidia</taxon>
        <taxon>Marinilabiliales</taxon>
        <taxon>Prolixibacteraceae</taxon>
        <taxon>Mangrovibacterium</taxon>
    </lineage>
</organism>
<keyword evidence="1" id="KW-0812">Transmembrane</keyword>
<dbReference type="AlphaFoldDB" id="A0A2T5C0U5"/>
<dbReference type="OrthoDB" id="1114659at2"/>
<protein>
    <submittedName>
        <fullName evidence="2">Uncharacterized protein</fullName>
    </submittedName>
</protein>
<accession>A0A2T5C0U5</accession>
<keyword evidence="3" id="KW-1185">Reference proteome</keyword>
<dbReference type="Gene3D" id="2.120.10.30">
    <property type="entry name" value="TolB, C-terminal domain"/>
    <property type="match status" value="1"/>
</dbReference>
<name>A0A2T5C0U5_9BACT</name>
<gene>
    <name evidence="2" type="ORF">C8N47_110113</name>
</gene>
<dbReference type="EMBL" id="QAAD01000010">
    <property type="protein sequence ID" value="PTN08227.1"/>
    <property type="molecule type" value="Genomic_DNA"/>
</dbReference>
<dbReference type="Proteomes" id="UP000243525">
    <property type="component" value="Unassembled WGS sequence"/>
</dbReference>